<feature type="domain" description="PpiC" evidence="6">
    <location>
        <begin position="141"/>
        <end position="246"/>
    </location>
</feature>
<dbReference type="RefSeq" id="WP_054773739.1">
    <property type="nucleotide sequence ID" value="NZ_AP019782.1"/>
</dbReference>
<protein>
    <recommendedName>
        <fullName evidence="3">peptidylprolyl isomerase</fullName>
        <ecNumber evidence="3">5.2.1.8</ecNumber>
    </recommendedName>
</protein>
<evidence type="ECO:0000256" key="3">
    <source>
        <dbReference type="ARBA" id="ARBA00013194"/>
    </source>
</evidence>
<dbReference type="SUPFAM" id="SSF54534">
    <property type="entry name" value="FKBP-like"/>
    <property type="match status" value="1"/>
</dbReference>
<dbReference type="EMBL" id="AP019782">
    <property type="protein sequence ID" value="BBL72078.1"/>
    <property type="molecule type" value="Genomic_DNA"/>
</dbReference>
<dbReference type="AlphaFoldDB" id="A0A8D4VQ99"/>
<evidence type="ECO:0000313" key="8">
    <source>
        <dbReference type="Proteomes" id="UP000824988"/>
    </source>
</evidence>
<dbReference type="PROSITE" id="PS50198">
    <property type="entry name" value="PPIC_PPIASE_2"/>
    <property type="match status" value="1"/>
</dbReference>
<evidence type="ECO:0000256" key="1">
    <source>
        <dbReference type="ARBA" id="ARBA00000971"/>
    </source>
</evidence>
<dbReference type="InterPro" id="IPR050245">
    <property type="entry name" value="PrsA_foldase"/>
</dbReference>
<dbReference type="Gene3D" id="3.10.50.40">
    <property type="match status" value="1"/>
</dbReference>
<dbReference type="SUPFAM" id="SSF109998">
    <property type="entry name" value="Triger factor/SurA peptide-binding domain-like"/>
    <property type="match status" value="1"/>
</dbReference>
<dbReference type="PANTHER" id="PTHR47245">
    <property type="entry name" value="PEPTIDYLPROLYL ISOMERASE"/>
    <property type="match status" value="1"/>
</dbReference>
<dbReference type="InterPro" id="IPR014282">
    <property type="entry name" value="Nitrogen_fix_NifM"/>
</dbReference>
<keyword evidence="5" id="KW-0413">Isomerase</keyword>
<accession>A0A8D4VQ99</accession>
<organism evidence="7 8">
    <name type="scientific">Methylogaea oryzae</name>
    <dbReference type="NCBI Taxonomy" id="1295382"/>
    <lineage>
        <taxon>Bacteria</taxon>
        <taxon>Pseudomonadati</taxon>
        <taxon>Pseudomonadota</taxon>
        <taxon>Gammaproteobacteria</taxon>
        <taxon>Methylococcales</taxon>
        <taxon>Methylococcaceae</taxon>
        <taxon>Methylogaea</taxon>
    </lineage>
</organism>
<evidence type="ECO:0000313" key="7">
    <source>
        <dbReference type="EMBL" id="BBL72078.1"/>
    </source>
</evidence>
<dbReference type="InterPro" id="IPR000297">
    <property type="entry name" value="PPIase_PpiC"/>
</dbReference>
<gene>
    <name evidence="7" type="ORF">MoryE10_26840</name>
</gene>
<dbReference type="InterPro" id="IPR027304">
    <property type="entry name" value="Trigger_fact/SurA_dom_sf"/>
</dbReference>
<evidence type="ECO:0000256" key="2">
    <source>
        <dbReference type="ARBA" id="ARBA00007656"/>
    </source>
</evidence>
<evidence type="ECO:0000259" key="6">
    <source>
        <dbReference type="PROSITE" id="PS50198"/>
    </source>
</evidence>
<dbReference type="KEGG" id="moz:MoryE10_26840"/>
<comment type="catalytic activity">
    <reaction evidence="1">
        <text>[protein]-peptidylproline (omega=180) = [protein]-peptidylproline (omega=0)</text>
        <dbReference type="Rhea" id="RHEA:16237"/>
        <dbReference type="Rhea" id="RHEA-COMP:10747"/>
        <dbReference type="Rhea" id="RHEA-COMP:10748"/>
        <dbReference type="ChEBI" id="CHEBI:83833"/>
        <dbReference type="ChEBI" id="CHEBI:83834"/>
        <dbReference type="EC" id="5.2.1.8"/>
    </reaction>
</comment>
<comment type="similarity">
    <text evidence="2">Belongs to the PpiC/parvulin rotamase family.</text>
</comment>
<keyword evidence="8" id="KW-1185">Reference proteome</keyword>
<reference evidence="7" key="1">
    <citation type="submission" date="2019-06" db="EMBL/GenBank/DDBJ databases">
        <title>Complete genome sequence of Methylogaea oryzae strain JCM16910.</title>
        <authorList>
            <person name="Asakawa S."/>
        </authorList>
    </citation>
    <scope>NUCLEOTIDE SEQUENCE</scope>
    <source>
        <strain evidence="7">E10</strain>
    </source>
</reference>
<dbReference type="Proteomes" id="UP000824988">
    <property type="component" value="Chromosome"/>
</dbReference>
<dbReference type="InterPro" id="IPR046357">
    <property type="entry name" value="PPIase_dom_sf"/>
</dbReference>
<dbReference type="PANTHER" id="PTHR47245:SF2">
    <property type="entry name" value="PEPTIDYL-PROLYL CIS-TRANS ISOMERASE HP_0175-RELATED"/>
    <property type="match status" value="1"/>
</dbReference>
<dbReference type="GO" id="GO:0003755">
    <property type="term" value="F:peptidyl-prolyl cis-trans isomerase activity"/>
    <property type="evidence" value="ECO:0007669"/>
    <property type="project" value="UniProtKB-KW"/>
</dbReference>
<dbReference type="PROSITE" id="PS01096">
    <property type="entry name" value="PPIC_PPIASE_1"/>
    <property type="match status" value="1"/>
</dbReference>
<evidence type="ECO:0000256" key="4">
    <source>
        <dbReference type="ARBA" id="ARBA00023110"/>
    </source>
</evidence>
<keyword evidence="4 5" id="KW-0697">Rotamase</keyword>
<dbReference type="EC" id="5.2.1.8" evidence="3"/>
<dbReference type="NCBIfam" id="TIGR02933">
    <property type="entry name" value="nifM_nitrog"/>
    <property type="match status" value="1"/>
</dbReference>
<sequence length="291" mass="32391">MQPDTIGPELPYILLRASQALFGKAPDALDDTQRNQALEQARREQQLENRVLRAPEAAAVMVPDEQLDRALAEIRERYDSQDGFAEDLARNGLDSDGLRLALYRQCKVDSVLEKIAADAPTASEVDISIFYHAHLPRFQVGETREAFHILVTIDDTAGMLAENARPAALARIQAIALQLAKKPHRFAELAQRHSECPTALQGGRVGPVTRGQLYQALDEVLFELKENEIGGPVESPMGFHLVRCGAIRRAQTVSLRDATPGIRRHLNQRFKESRQKQWLASLPDPQPETAP</sequence>
<dbReference type="InterPro" id="IPR023058">
    <property type="entry name" value="PPIase_PpiC_CS"/>
</dbReference>
<dbReference type="Pfam" id="PF00639">
    <property type="entry name" value="Rotamase"/>
    <property type="match status" value="1"/>
</dbReference>
<evidence type="ECO:0000256" key="5">
    <source>
        <dbReference type="PROSITE-ProRule" id="PRU00278"/>
    </source>
</evidence>
<name>A0A8D4VQ99_9GAMM</name>
<proteinExistence type="inferred from homology"/>